<dbReference type="InterPro" id="IPR029039">
    <property type="entry name" value="Flavoprotein-like_sf"/>
</dbReference>
<comment type="catalytic activity">
    <reaction evidence="6">
        <text>2 a quinone + NADH + H(+) = 2 a 1,4-benzosemiquinone + NAD(+)</text>
        <dbReference type="Rhea" id="RHEA:65952"/>
        <dbReference type="ChEBI" id="CHEBI:15378"/>
        <dbReference type="ChEBI" id="CHEBI:57540"/>
        <dbReference type="ChEBI" id="CHEBI:57945"/>
        <dbReference type="ChEBI" id="CHEBI:132124"/>
        <dbReference type="ChEBI" id="CHEBI:134225"/>
    </reaction>
</comment>
<evidence type="ECO:0000256" key="4">
    <source>
        <dbReference type="ARBA" id="ARBA00023027"/>
    </source>
</evidence>
<feature type="binding site" evidence="6">
    <location>
        <begin position="140"/>
        <end position="143"/>
    </location>
    <ligand>
        <name>FMN</name>
        <dbReference type="ChEBI" id="CHEBI:58210"/>
    </ligand>
</feature>
<evidence type="ECO:0000256" key="2">
    <source>
        <dbReference type="ARBA" id="ARBA00022643"/>
    </source>
</evidence>
<keyword evidence="3 6" id="KW-0560">Oxidoreductase</keyword>
<dbReference type="Proteomes" id="UP000284908">
    <property type="component" value="Unassembled WGS sequence"/>
</dbReference>
<dbReference type="PANTHER" id="PTHR43741:SF4">
    <property type="entry name" value="FMN-DEPENDENT NADH:QUINONE OXIDOREDUCTASE"/>
    <property type="match status" value="1"/>
</dbReference>
<dbReference type="EC" id="1.7.1.17" evidence="6"/>
<keyword evidence="1 6" id="KW-0285">Flavoprotein</keyword>
<dbReference type="Gene3D" id="3.40.50.360">
    <property type="match status" value="1"/>
</dbReference>
<proteinExistence type="inferred from homology"/>
<evidence type="ECO:0000256" key="6">
    <source>
        <dbReference type="HAMAP-Rule" id="MF_01216"/>
    </source>
</evidence>
<keyword evidence="9" id="KW-1185">Reference proteome</keyword>
<dbReference type="InterPro" id="IPR003680">
    <property type="entry name" value="Flavodoxin_fold"/>
</dbReference>
<feature type="binding site" evidence="6">
    <location>
        <begin position="15"/>
        <end position="17"/>
    </location>
    <ligand>
        <name>FMN</name>
        <dbReference type="ChEBI" id="CHEBI:58210"/>
    </ligand>
</feature>
<comment type="caution">
    <text evidence="6">Lacks conserved residue(s) required for the propagation of feature annotation.</text>
</comment>
<dbReference type="InterPro" id="IPR050104">
    <property type="entry name" value="FMN-dep_NADH:Q_OxRdtase_AzoR1"/>
</dbReference>
<evidence type="ECO:0000313" key="9">
    <source>
        <dbReference type="Proteomes" id="UP000284908"/>
    </source>
</evidence>
<dbReference type="GO" id="GO:0016652">
    <property type="term" value="F:oxidoreductase activity, acting on NAD(P)H as acceptor"/>
    <property type="evidence" value="ECO:0007669"/>
    <property type="project" value="UniProtKB-UniRule"/>
</dbReference>
<dbReference type="Pfam" id="PF02525">
    <property type="entry name" value="Flavodoxin_2"/>
    <property type="match status" value="1"/>
</dbReference>
<dbReference type="InterPro" id="IPR023048">
    <property type="entry name" value="NADH:quinone_OxRdtase_FMN_depd"/>
</dbReference>
<evidence type="ECO:0000256" key="5">
    <source>
        <dbReference type="ARBA" id="ARBA00048542"/>
    </source>
</evidence>
<evidence type="ECO:0000313" key="8">
    <source>
        <dbReference type="EMBL" id="RJT40177.1"/>
    </source>
</evidence>
<comment type="catalytic activity">
    <reaction evidence="5">
        <text>N,N-dimethyl-1,4-phenylenediamine + anthranilate + 2 NAD(+) = 2-(4-dimethylaminophenyl)diazenylbenzoate + 2 NADH + 2 H(+)</text>
        <dbReference type="Rhea" id="RHEA:55872"/>
        <dbReference type="ChEBI" id="CHEBI:15378"/>
        <dbReference type="ChEBI" id="CHEBI:15783"/>
        <dbReference type="ChEBI" id="CHEBI:16567"/>
        <dbReference type="ChEBI" id="CHEBI:57540"/>
        <dbReference type="ChEBI" id="CHEBI:57945"/>
        <dbReference type="ChEBI" id="CHEBI:71579"/>
        <dbReference type="EC" id="1.7.1.17"/>
    </reaction>
    <physiologicalReaction direction="right-to-left" evidence="5">
        <dbReference type="Rhea" id="RHEA:55874"/>
    </physiologicalReaction>
</comment>
<accession>A0A419N4S3</accession>
<dbReference type="PANTHER" id="PTHR43741">
    <property type="entry name" value="FMN-DEPENDENT NADH-AZOREDUCTASE 1"/>
    <property type="match status" value="1"/>
</dbReference>
<comment type="cofactor">
    <cofactor evidence="6">
        <name>FMN</name>
        <dbReference type="ChEBI" id="CHEBI:58210"/>
    </cofactor>
    <text evidence="6">Binds 1 FMN per subunit.</text>
</comment>
<name>A0A419N4S3_9GAMM</name>
<reference evidence="8 9" key="1">
    <citation type="submission" date="2018-09" db="EMBL/GenBank/DDBJ databases">
        <authorList>
            <person name="Le Fleche-Mateos A."/>
        </authorList>
    </citation>
    <scope>NUCLEOTIDE SEQUENCE [LARGE SCALE GENOMIC DNA]</scope>
    <source>
        <strain evidence="8 9">DSM 27399</strain>
    </source>
</reference>
<organism evidence="8 9">
    <name type="scientific">Rahnella woolbedingensis</name>
    <dbReference type="NCBI Taxonomy" id="1510574"/>
    <lineage>
        <taxon>Bacteria</taxon>
        <taxon>Pseudomonadati</taxon>
        <taxon>Pseudomonadota</taxon>
        <taxon>Gammaproteobacteria</taxon>
        <taxon>Enterobacterales</taxon>
        <taxon>Yersiniaceae</taxon>
        <taxon>Rahnella</taxon>
    </lineage>
</organism>
<dbReference type="HAMAP" id="MF_01216">
    <property type="entry name" value="Azoreductase_type1"/>
    <property type="match status" value="1"/>
</dbReference>
<dbReference type="GO" id="GO:0009055">
    <property type="term" value="F:electron transfer activity"/>
    <property type="evidence" value="ECO:0007669"/>
    <property type="project" value="UniProtKB-UniRule"/>
</dbReference>
<comment type="similarity">
    <text evidence="6">Belongs to the azoreductase type 1 family.</text>
</comment>
<comment type="caution">
    <text evidence="8">The sequence shown here is derived from an EMBL/GenBank/DDBJ whole genome shotgun (WGS) entry which is preliminary data.</text>
</comment>
<comment type="function">
    <text evidence="6">Quinone reductase that provides resistance to thiol-specific stress caused by electrophilic quinones.</text>
</comment>
<evidence type="ECO:0000256" key="3">
    <source>
        <dbReference type="ARBA" id="ARBA00023002"/>
    </source>
</evidence>
<keyword evidence="4 6" id="KW-0520">NAD</keyword>
<dbReference type="EMBL" id="RAHH01000026">
    <property type="protein sequence ID" value="RJT40177.1"/>
    <property type="molecule type" value="Genomic_DNA"/>
</dbReference>
<feature type="binding site" evidence="6">
    <location>
        <position position="9"/>
    </location>
    <ligand>
        <name>FMN</name>
        <dbReference type="ChEBI" id="CHEBI:58210"/>
    </ligand>
</feature>
<dbReference type="OrthoDB" id="9787136at2"/>
<sequence>MKILHIDSSPFINDSVSRELSAMIVSELCLRHPDADVTYRDLGTMPPPHLSAGAMSLLHNAQEVAITPELQTELDGIYQSIEELIACDVLVIGAPMYNHSIPSNLKAWLDQVCQKGKTFRYTPQGVVGLIPGKTAYIASSRGGIYSTPETLVHDFQEPYLVSILELMGVAGCHIIRAEGVSRQAIGREKGLAEGRETLLQILNN</sequence>
<feature type="domain" description="Flavodoxin-like fold" evidence="7">
    <location>
        <begin position="1"/>
        <end position="200"/>
    </location>
</feature>
<dbReference type="EC" id="1.6.5.-" evidence="6"/>
<dbReference type="GO" id="GO:0010181">
    <property type="term" value="F:FMN binding"/>
    <property type="evidence" value="ECO:0007669"/>
    <property type="project" value="UniProtKB-UniRule"/>
</dbReference>
<evidence type="ECO:0000256" key="1">
    <source>
        <dbReference type="ARBA" id="ARBA00022630"/>
    </source>
</evidence>
<dbReference type="RefSeq" id="WP_120134352.1">
    <property type="nucleotide sequence ID" value="NZ_RAHH01000026.1"/>
</dbReference>
<gene>
    <name evidence="6" type="primary">azoR</name>
    <name evidence="8" type="ORF">D6C13_19630</name>
</gene>
<protein>
    <recommendedName>
        <fullName evidence="6">FMN dependent NADH:quinone oxidoreductase</fullName>
        <ecNumber evidence="6">1.6.5.-</ecNumber>
    </recommendedName>
    <alternativeName>
        <fullName evidence="6">Azo-dye reductase</fullName>
    </alternativeName>
    <alternativeName>
        <fullName evidence="6">FMN-dependent NADH-azo compound oxidoreductase</fullName>
    </alternativeName>
    <alternativeName>
        <fullName evidence="6">FMN-dependent NADH-azoreductase</fullName>
        <ecNumber evidence="6">1.7.1.17</ecNumber>
    </alternativeName>
</protein>
<dbReference type="GO" id="GO:0016655">
    <property type="term" value="F:oxidoreductase activity, acting on NAD(P)H, quinone or similar compound as acceptor"/>
    <property type="evidence" value="ECO:0007669"/>
    <property type="project" value="InterPro"/>
</dbReference>
<comment type="function">
    <text evidence="6">Also exhibits azoreductase activity. Catalyzes the reductive cleavage of the azo bond in aromatic azo compounds to the corresponding amines.</text>
</comment>
<evidence type="ECO:0000259" key="7">
    <source>
        <dbReference type="Pfam" id="PF02525"/>
    </source>
</evidence>
<dbReference type="AlphaFoldDB" id="A0A419N4S3"/>
<comment type="subunit">
    <text evidence="6">Homodimer.</text>
</comment>
<dbReference type="SUPFAM" id="SSF52218">
    <property type="entry name" value="Flavoproteins"/>
    <property type="match status" value="1"/>
</dbReference>
<keyword evidence="2 6" id="KW-0288">FMN</keyword>